<evidence type="ECO:0000256" key="2">
    <source>
        <dbReference type="ARBA" id="ARBA00022654"/>
    </source>
</evidence>
<dbReference type="PANTHER" id="PTHR39322:SF1">
    <property type="entry name" value="ISOVALERYL-HOMOSERINE LACTONE SYNTHASE"/>
    <property type="match status" value="1"/>
</dbReference>
<dbReference type="PROSITE" id="PS00949">
    <property type="entry name" value="AUTOINDUCER_SYNTH_1"/>
    <property type="match status" value="1"/>
</dbReference>
<comment type="catalytic activity">
    <reaction evidence="6 8">
        <text>a fatty acyl-[ACP] + S-adenosyl-L-methionine = an N-acyl-L-homoserine lactone + S-methyl-5'-thioadenosine + holo-[ACP] + H(+)</text>
        <dbReference type="Rhea" id="RHEA:10096"/>
        <dbReference type="Rhea" id="RHEA-COMP:9685"/>
        <dbReference type="Rhea" id="RHEA-COMP:14125"/>
        <dbReference type="ChEBI" id="CHEBI:15378"/>
        <dbReference type="ChEBI" id="CHEBI:17509"/>
        <dbReference type="ChEBI" id="CHEBI:55474"/>
        <dbReference type="ChEBI" id="CHEBI:59789"/>
        <dbReference type="ChEBI" id="CHEBI:64479"/>
        <dbReference type="ChEBI" id="CHEBI:138651"/>
        <dbReference type="EC" id="2.3.1.184"/>
    </reaction>
</comment>
<evidence type="ECO:0000313" key="9">
    <source>
        <dbReference type="EMBL" id="MDK2125934.1"/>
    </source>
</evidence>
<keyword evidence="4 8" id="KW-0949">S-adenosyl-L-methionine</keyword>
<reference evidence="9" key="1">
    <citation type="submission" date="2023-03" db="EMBL/GenBank/DDBJ databases">
        <title>Chitinimonas shenzhenensis gen. nov., sp. nov., a novel member of family Burkholderiaceae isolated from activated sludge collected in Shen Zhen, China.</title>
        <authorList>
            <person name="Wang X."/>
        </authorList>
    </citation>
    <scope>NUCLEOTIDE SEQUENCE</scope>
    <source>
        <strain evidence="9">DQS-5</strain>
    </source>
</reference>
<dbReference type="SUPFAM" id="SSF55729">
    <property type="entry name" value="Acyl-CoA N-acyltransferases (Nat)"/>
    <property type="match status" value="1"/>
</dbReference>
<keyword evidence="3 8" id="KW-0808">Transferase</keyword>
<dbReference type="Gene3D" id="3.40.630.30">
    <property type="match status" value="1"/>
</dbReference>
<dbReference type="EC" id="2.3.1.184" evidence="1 8"/>
<evidence type="ECO:0000256" key="6">
    <source>
        <dbReference type="ARBA" id="ARBA00048576"/>
    </source>
</evidence>
<name>A0ABT7E1L2_9NEIS</name>
<evidence type="ECO:0000256" key="5">
    <source>
        <dbReference type="ARBA" id="ARBA00022929"/>
    </source>
</evidence>
<keyword evidence="5 7" id="KW-0071">Autoinducer synthesis</keyword>
<dbReference type="Proteomes" id="UP001172778">
    <property type="component" value="Unassembled WGS sequence"/>
</dbReference>
<evidence type="ECO:0000256" key="4">
    <source>
        <dbReference type="ARBA" id="ARBA00022691"/>
    </source>
</evidence>
<dbReference type="RefSeq" id="WP_284102249.1">
    <property type="nucleotide sequence ID" value="NZ_JARRAF010000027.1"/>
</dbReference>
<dbReference type="InterPro" id="IPR018311">
    <property type="entry name" value="Autoind_synth_CS"/>
</dbReference>
<comment type="similarity">
    <text evidence="7 8">Belongs to the autoinducer synthase family.</text>
</comment>
<evidence type="ECO:0000256" key="7">
    <source>
        <dbReference type="PROSITE-ProRule" id="PRU00533"/>
    </source>
</evidence>
<organism evidence="9 10">
    <name type="scientific">Parachitinimonas caeni</name>
    <dbReference type="NCBI Taxonomy" id="3031301"/>
    <lineage>
        <taxon>Bacteria</taxon>
        <taxon>Pseudomonadati</taxon>
        <taxon>Pseudomonadota</taxon>
        <taxon>Betaproteobacteria</taxon>
        <taxon>Neisseriales</taxon>
        <taxon>Chitinibacteraceae</taxon>
        <taxon>Parachitinimonas</taxon>
    </lineage>
</organism>
<dbReference type="PANTHER" id="PTHR39322">
    <property type="entry name" value="ACYL-HOMOSERINE-LACTONE SYNTHASE"/>
    <property type="match status" value="1"/>
</dbReference>
<keyword evidence="10" id="KW-1185">Reference proteome</keyword>
<dbReference type="Pfam" id="PF00765">
    <property type="entry name" value="Autoind_synth"/>
    <property type="match status" value="1"/>
</dbReference>
<accession>A0ABT7E1L2</accession>
<evidence type="ECO:0000256" key="3">
    <source>
        <dbReference type="ARBA" id="ARBA00022679"/>
    </source>
</evidence>
<proteinExistence type="inferred from homology"/>
<dbReference type="PROSITE" id="PS51187">
    <property type="entry name" value="AUTOINDUCER_SYNTH_2"/>
    <property type="match status" value="1"/>
</dbReference>
<evidence type="ECO:0000313" key="10">
    <source>
        <dbReference type="Proteomes" id="UP001172778"/>
    </source>
</evidence>
<evidence type="ECO:0000256" key="1">
    <source>
        <dbReference type="ARBA" id="ARBA00012340"/>
    </source>
</evidence>
<comment type="caution">
    <text evidence="9">The sequence shown here is derived from an EMBL/GenBank/DDBJ whole genome shotgun (WGS) entry which is preliminary data.</text>
</comment>
<keyword evidence="2 7" id="KW-0673">Quorum sensing</keyword>
<protein>
    <recommendedName>
        <fullName evidence="1 8">Acyl-homoserine-lactone synthase</fullName>
        <ecNumber evidence="1 8">2.3.1.184</ecNumber>
    </recommendedName>
    <alternativeName>
        <fullName evidence="8">Autoinducer synthesis protein</fullName>
    </alternativeName>
</protein>
<dbReference type="InterPro" id="IPR001690">
    <property type="entry name" value="Autoind_synthase"/>
</dbReference>
<gene>
    <name evidence="9" type="ORF">PZA18_17960</name>
</gene>
<dbReference type="InterPro" id="IPR016181">
    <property type="entry name" value="Acyl_CoA_acyltransferase"/>
</dbReference>
<dbReference type="EMBL" id="JARRAF010000027">
    <property type="protein sequence ID" value="MDK2125934.1"/>
    <property type="molecule type" value="Genomic_DNA"/>
</dbReference>
<dbReference type="PRINTS" id="PR01549">
    <property type="entry name" value="AUTOINDCRSYN"/>
</dbReference>
<sequence>MSLNFAAQASALAVLSQYPDHSDVDLQDLFRLRCQVFRGRLEWDVQTQNGLEKDDYDHCNPVHIIARQADGEIAGCCRLLPTTGPYMLRDTFPQLLGAHAAPRDTAIMEISRFAVTQAPRHGFGFTDVPRQLIKAIVAYALQNRINHFVFATTVGFERLIRRLGVHCYRLHEPMQVGIEKSVALWFSIDDVTLKALGHSAEALIAGQGWESCEVRLAGDAGVASALRN</sequence>
<evidence type="ECO:0000256" key="8">
    <source>
        <dbReference type="RuleBase" id="RU361135"/>
    </source>
</evidence>